<keyword evidence="2" id="KW-1185">Reference proteome</keyword>
<evidence type="ECO:0000313" key="1">
    <source>
        <dbReference type="EMBL" id="SOC80596.1"/>
    </source>
</evidence>
<gene>
    <name evidence="1" type="ORF">SAMN06296241_2149</name>
</gene>
<dbReference type="InterPro" id="IPR054207">
    <property type="entry name" value="DUF6913"/>
</dbReference>
<dbReference type="OrthoDB" id="1430532at2"/>
<protein>
    <submittedName>
        <fullName evidence="1">Uncharacterized protein</fullName>
    </submittedName>
</protein>
<dbReference type="AlphaFoldDB" id="A0A285X6G4"/>
<reference evidence="2" key="1">
    <citation type="submission" date="2017-09" db="EMBL/GenBank/DDBJ databases">
        <authorList>
            <person name="Varghese N."/>
            <person name="Submissions S."/>
        </authorList>
    </citation>
    <scope>NUCLEOTIDE SEQUENCE [LARGE SCALE GENOMIC DNA]</scope>
    <source>
        <strain evidence="2">CGMCC 1.12641</strain>
    </source>
</reference>
<accession>A0A285X6G4</accession>
<dbReference type="Pfam" id="PF21857">
    <property type="entry name" value="DUF6913"/>
    <property type="match status" value="1"/>
</dbReference>
<dbReference type="EMBL" id="OCMF01000002">
    <property type="protein sequence ID" value="SOC80596.1"/>
    <property type="molecule type" value="Genomic_DNA"/>
</dbReference>
<organism evidence="1 2">
    <name type="scientific">Salinimicrobium sediminis</name>
    <dbReference type="NCBI Taxonomy" id="1343891"/>
    <lineage>
        <taxon>Bacteria</taxon>
        <taxon>Pseudomonadati</taxon>
        <taxon>Bacteroidota</taxon>
        <taxon>Flavobacteriia</taxon>
        <taxon>Flavobacteriales</taxon>
        <taxon>Flavobacteriaceae</taxon>
        <taxon>Salinimicrobium</taxon>
    </lineage>
</organism>
<dbReference type="RefSeq" id="WP_097056354.1">
    <property type="nucleotide sequence ID" value="NZ_OCMF01000002.1"/>
</dbReference>
<sequence>MKIFDIKLALARKQLLGMAENSAGNAGSPKLGIILDSEEETIFRAFQHLKDDLHLKQDEFLQVFCLEKSAQNLIFDTPVITRKDFGWNGKTGETASEFLNSEYDVLISFTAEENKMADFLVSVSRARLKVGRKTIDEKGIFDLNISAALSSPKIFITELKKYLKILNTTTA</sequence>
<evidence type="ECO:0000313" key="2">
    <source>
        <dbReference type="Proteomes" id="UP000219193"/>
    </source>
</evidence>
<name>A0A285X6G4_9FLAO</name>
<proteinExistence type="predicted"/>
<dbReference type="Proteomes" id="UP000219193">
    <property type="component" value="Unassembled WGS sequence"/>
</dbReference>